<accession>C5BX39</accession>
<evidence type="ECO:0000256" key="11">
    <source>
        <dbReference type="ARBA" id="ARBA00048179"/>
    </source>
</evidence>
<gene>
    <name evidence="14" type="ordered locus">Bcav_0451</name>
</gene>
<sequence>MTLTHPGRAHRVARRSRAVPAAVVALALCATLAACGGIGGGASADGEAQRLRLVLDWTPNTNHSGIYLAAERGWYTDAGLDVEIVEPGETSGLQLVAAGQAEVALSVAESLVPAREQGADVVSIAAVIPENTSSLISLTADGITRPADLAGRRYGTYGSALEAALIERLVACDGGDPAAVEMTPLASDDFRIGLTQDQFDVGWVFEGWDTIRLRDVDGLDVTTIPFADHTDCIPNWYTPLVATSQELVDSDPELLRAFLEATARGYEAATADPEAAADALLAAAPALDAELVRLSAAYLAPRYSSTPEQWGAQDSATWDAFVEFLVSEGLAAPGTDPDALWTDELLPDA</sequence>
<comment type="function">
    <text evidence="1">Responsible for the formation of the pyrimidine heterocycle in the thiamine biosynthesis pathway. Catalyzes the formation of hydroxymethylpyrimidine phosphate (HMP-P) from histidine and pyridoxal phosphate (PLP). The protein uses PLP and the active site histidine to form HMP-P, generating an inactive enzyme. The enzyme can only undergo a single turnover, which suggests it is a suicide enzyme.</text>
</comment>
<keyword evidence="8" id="KW-0784">Thiamine biosynthesis</keyword>
<comment type="catalytic activity">
    <reaction evidence="11">
        <text>N(6)-(pyridoxal phosphate)-L-lysyl-[4-amino-5-hydroxymethyl-2-methylpyrimidine phosphate synthase] + L-histidyl-[4-amino-5-hydroxymethyl-2-methylpyrimidine phosphate synthase] + 2 Fe(3+) + 4 H2O = L-lysyl-[4-amino-5-hydroxymethyl-2-methylpyrimidine phosphate synthase] + (2S)-2-amino-5-hydroxy-4-oxopentanoyl-[4-amino-5-hydroxymethyl-2-methylpyrimidine phosphate synthase] + 4-amino-2-methyl-5-(phosphooxymethyl)pyrimidine + 3-oxopropanoate + 2 Fe(2+) + 2 H(+)</text>
        <dbReference type="Rhea" id="RHEA:65756"/>
        <dbReference type="Rhea" id="RHEA-COMP:16892"/>
        <dbReference type="Rhea" id="RHEA-COMP:16893"/>
        <dbReference type="Rhea" id="RHEA-COMP:16894"/>
        <dbReference type="Rhea" id="RHEA-COMP:16895"/>
        <dbReference type="ChEBI" id="CHEBI:15377"/>
        <dbReference type="ChEBI" id="CHEBI:15378"/>
        <dbReference type="ChEBI" id="CHEBI:29033"/>
        <dbReference type="ChEBI" id="CHEBI:29034"/>
        <dbReference type="ChEBI" id="CHEBI:29969"/>
        <dbReference type="ChEBI" id="CHEBI:29979"/>
        <dbReference type="ChEBI" id="CHEBI:33190"/>
        <dbReference type="ChEBI" id="CHEBI:58354"/>
        <dbReference type="ChEBI" id="CHEBI:143915"/>
        <dbReference type="ChEBI" id="CHEBI:157692"/>
    </reaction>
    <physiologicalReaction direction="left-to-right" evidence="11">
        <dbReference type="Rhea" id="RHEA:65757"/>
    </physiologicalReaction>
</comment>
<keyword evidence="5" id="KW-0808">Transferase</keyword>
<dbReference type="Pfam" id="PF09084">
    <property type="entry name" value="NMT1"/>
    <property type="match status" value="1"/>
</dbReference>
<dbReference type="PANTHER" id="PTHR31528:SF1">
    <property type="entry name" value="4-AMINO-5-HYDROXYMETHYL-2-METHYLPYRIMIDINE PHOSPHATE SYNTHASE THI11-RELATED"/>
    <property type="match status" value="1"/>
</dbReference>
<reference evidence="14 15" key="1">
    <citation type="journal article" date="2009" name="Stand. Genomic Sci.">
        <title>Complete genome sequence of Beutenbergia cavernae type strain (HKI 0122).</title>
        <authorList>
            <person name="Land M."/>
            <person name="Pukall R."/>
            <person name="Abt B."/>
            <person name="Goker M."/>
            <person name="Rohde M."/>
            <person name="Glavina Del Rio T."/>
            <person name="Tice H."/>
            <person name="Copeland A."/>
            <person name="Cheng J.F."/>
            <person name="Lucas S."/>
            <person name="Chen F."/>
            <person name="Nolan M."/>
            <person name="Bruce D."/>
            <person name="Goodwin L."/>
            <person name="Pitluck S."/>
            <person name="Ivanova N."/>
            <person name="Mavromatis K."/>
            <person name="Ovchinnikova G."/>
            <person name="Pati A."/>
            <person name="Chen A."/>
            <person name="Palaniappan K."/>
            <person name="Hauser L."/>
            <person name="Chang Y.J."/>
            <person name="Jefferies C.C."/>
            <person name="Saunders E."/>
            <person name="Brettin T."/>
            <person name="Detter J.C."/>
            <person name="Han C."/>
            <person name="Chain P."/>
            <person name="Bristow J."/>
            <person name="Eisen J.A."/>
            <person name="Markowitz V."/>
            <person name="Hugenholtz P."/>
            <person name="Kyrpides N.C."/>
            <person name="Klenk H.P."/>
            <person name="Lapidus A."/>
        </authorList>
    </citation>
    <scope>NUCLEOTIDE SEQUENCE [LARGE SCALE GENOMIC DNA]</scope>
    <source>
        <strain evidence="15">ATCC BAA-8 / DSM 12333 / NBRC 16432</strain>
    </source>
</reference>
<dbReference type="EMBL" id="CP001618">
    <property type="protein sequence ID" value="ACQ78714.1"/>
    <property type="molecule type" value="Genomic_DNA"/>
</dbReference>
<evidence type="ECO:0000256" key="5">
    <source>
        <dbReference type="ARBA" id="ARBA00022679"/>
    </source>
</evidence>
<evidence type="ECO:0000256" key="4">
    <source>
        <dbReference type="ARBA" id="ARBA00011738"/>
    </source>
</evidence>
<dbReference type="Gene3D" id="3.40.190.10">
    <property type="entry name" value="Periplasmic binding protein-like II"/>
    <property type="match status" value="2"/>
</dbReference>
<keyword evidence="6" id="KW-0479">Metal-binding</keyword>
<evidence type="ECO:0000256" key="2">
    <source>
        <dbReference type="ARBA" id="ARBA00004948"/>
    </source>
</evidence>
<evidence type="ECO:0000256" key="8">
    <source>
        <dbReference type="ARBA" id="ARBA00022977"/>
    </source>
</evidence>
<proteinExistence type="inferred from homology"/>
<evidence type="ECO:0000256" key="9">
    <source>
        <dbReference type="ARBA" id="ARBA00023004"/>
    </source>
</evidence>
<evidence type="ECO:0000256" key="3">
    <source>
        <dbReference type="ARBA" id="ARBA00009406"/>
    </source>
</evidence>
<evidence type="ECO:0000256" key="1">
    <source>
        <dbReference type="ARBA" id="ARBA00003469"/>
    </source>
</evidence>
<comment type="pathway">
    <text evidence="2">Cofactor biosynthesis; thiamine diphosphate biosynthesis.</text>
</comment>
<dbReference type="SUPFAM" id="SSF53850">
    <property type="entry name" value="Periplasmic binding protein-like II"/>
    <property type="match status" value="1"/>
</dbReference>
<evidence type="ECO:0000313" key="14">
    <source>
        <dbReference type="EMBL" id="ACQ78714.1"/>
    </source>
</evidence>
<evidence type="ECO:0000256" key="10">
    <source>
        <dbReference type="ARBA" id="ARBA00033171"/>
    </source>
</evidence>
<dbReference type="GO" id="GO:0046872">
    <property type="term" value="F:metal ion binding"/>
    <property type="evidence" value="ECO:0007669"/>
    <property type="project" value="UniProtKB-KW"/>
</dbReference>
<name>C5BX39_BEUC1</name>
<organism evidence="14 15">
    <name type="scientific">Beutenbergia cavernae (strain ATCC BAA-8 / DSM 12333 / CCUG 43141 / JCM 11478 / NBRC 16432 / NCIMB 13614 / HKI 0122)</name>
    <dbReference type="NCBI Taxonomy" id="471853"/>
    <lineage>
        <taxon>Bacteria</taxon>
        <taxon>Bacillati</taxon>
        <taxon>Actinomycetota</taxon>
        <taxon>Actinomycetes</taxon>
        <taxon>Micrococcales</taxon>
        <taxon>Beutenbergiaceae</taxon>
        <taxon>Beutenbergia</taxon>
    </lineage>
</organism>
<keyword evidence="15" id="KW-1185">Reference proteome</keyword>
<dbReference type="GO" id="GO:0016740">
    <property type="term" value="F:transferase activity"/>
    <property type="evidence" value="ECO:0007669"/>
    <property type="project" value="UniProtKB-KW"/>
</dbReference>
<dbReference type="InterPro" id="IPR015168">
    <property type="entry name" value="SsuA/THI5"/>
</dbReference>
<dbReference type="Proteomes" id="UP000007962">
    <property type="component" value="Chromosome"/>
</dbReference>
<feature type="chain" id="PRO_5039426394" description="Thiamine pyrimidine synthase" evidence="12">
    <location>
        <begin position="37"/>
        <end position="349"/>
    </location>
</feature>
<comment type="subunit">
    <text evidence="4">Homodimer.</text>
</comment>
<protein>
    <recommendedName>
        <fullName evidence="10">Thiamine pyrimidine synthase</fullName>
    </recommendedName>
</protein>
<keyword evidence="9" id="KW-0408">Iron</keyword>
<dbReference type="GO" id="GO:0009228">
    <property type="term" value="P:thiamine biosynthetic process"/>
    <property type="evidence" value="ECO:0007669"/>
    <property type="project" value="UniProtKB-KW"/>
</dbReference>
<evidence type="ECO:0000313" key="15">
    <source>
        <dbReference type="Proteomes" id="UP000007962"/>
    </source>
</evidence>
<dbReference type="PANTHER" id="PTHR31528">
    <property type="entry name" value="4-AMINO-5-HYDROXYMETHYL-2-METHYLPYRIMIDINE PHOSPHATE SYNTHASE THI11-RELATED"/>
    <property type="match status" value="1"/>
</dbReference>
<feature type="signal peptide" evidence="12">
    <location>
        <begin position="1"/>
        <end position="36"/>
    </location>
</feature>
<dbReference type="eggNOG" id="COG0715">
    <property type="taxonomic scope" value="Bacteria"/>
</dbReference>
<dbReference type="AlphaFoldDB" id="C5BX39"/>
<dbReference type="InterPro" id="IPR027939">
    <property type="entry name" value="NMT1/THI5"/>
</dbReference>
<keyword evidence="12" id="KW-0732">Signal</keyword>
<evidence type="ECO:0000256" key="12">
    <source>
        <dbReference type="SAM" id="SignalP"/>
    </source>
</evidence>
<feature type="domain" description="SsuA/THI5-like" evidence="13">
    <location>
        <begin position="60"/>
        <end position="276"/>
    </location>
</feature>
<comment type="similarity">
    <text evidence="3">Belongs to the NMT1/THI5 family.</text>
</comment>
<evidence type="ECO:0000256" key="7">
    <source>
        <dbReference type="ARBA" id="ARBA00022898"/>
    </source>
</evidence>
<evidence type="ECO:0000259" key="13">
    <source>
        <dbReference type="Pfam" id="PF09084"/>
    </source>
</evidence>
<keyword evidence="7" id="KW-0663">Pyridoxal phosphate</keyword>
<dbReference type="RefSeq" id="WP_012725494.1">
    <property type="nucleotide sequence ID" value="NC_012669.1"/>
</dbReference>
<dbReference type="OrthoDB" id="174578at2"/>
<dbReference type="STRING" id="471853.Bcav_0451"/>
<evidence type="ECO:0000256" key="6">
    <source>
        <dbReference type="ARBA" id="ARBA00022723"/>
    </source>
</evidence>
<dbReference type="KEGG" id="bcv:Bcav_0451"/>
<dbReference type="HOGENOM" id="CLU_028871_6_0_11"/>